<reference evidence="4 5" key="1">
    <citation type="journal article" date="2024" name="G3 (Bethesda)">
        <title>Genome assembly of Hibiscus sabdariffa L. provides insights into metabolisms of medicinal natural products.</title>
        <authorList>
            <person name="Kim T."/>
        </authorList>
    </citation>
    <scope>NUCLEOTIDE SEQUENCE [LARGE SCALE GENOMIC DNA]</scope>
    <source>
        <strain evidence="4">TK-2024</strain>
        <tissue evidence="4">Old leaves</tissue>
    </source>
</reference>
<dbReference type="InterPro" id="IPR045284">
    <property type="entry name" value="At2g27730-like"/>
</dbReference>
<keyword evidence="5" id="KW-1185">Reference proteome</keyword>
<dbReference type="Proteomes" id="UP001396334">
    <property type="component" value="Unassembled WGS sequence"/>
</dbReference>
<sequence>MDCVAAFQGLWLSLTMATRMAVRCMPRQFSSGGKVLAEEEKAAENVYIKKTEQEKLAGKGPKPGKKPAASSVTDAKPNRSTSTSMASSEKVSTDTYQNYAVLAGVITFAGAVGWYMKSEEKKKEIRD</sequence>
<evidence type="ECO:0000256" key="2">
    <source>
        <dbReference type="SAM" id="Phobius"/>
    </source>
</evidence>
<name>A0ABR2QPI3_9ROSI</name>
<proteinExistence type="predicted"/>
<keyword evidence="3" id="KW-0732">Signal</keyword>
<keyword evidence="2" id="KW-0472">Membrane</keyword>
<dbReference type="PANTHER" id="PTHR33878">
    <property type="entry name" value="OS08G0559000 PROTEIN"/>
    <property type="match status" value="1"/>
</dbReference>
<feature type="signal peptide" evidence="3">
    <location>
        <begin position="1"/>
        <end position="17"/>
    </location>
</feature>
<feature type="compositionally biased region" description="Polar residues" evidence="1">
    <location>
        <begin position="70"/>
        <end position="92"/>
    </location>
</feature>
<gene>
    <name evidence="4" type="ORF">V6N11_025258</name>
</gene>
<protein>
    <recommendedName>
        <fullName evidence="6">Copper ion binding protein</fullName>
    </recommendedName>
</protein>
<evidence type="ECO:0008006" key="6">
    <source>
        <dbReference type="Google" id="ProtNLM"/>
    </source>
</evidence>
<evidence type="ECO:0000313" key="4">
    <source>
        <dbReference type="EMBL" id="KAK9002588.1"/>
    </source>
</evidence>
<accession>A0ABR2QPI3</accession>
<keyword evidence="2" id="KW-1133">Transmembrane helix</keyword>
<feature type="region of interest" description="Disordered" evidence="1">
    <location>
        <begin position="52"/>
        <end position="92"/>
    </location>
</feature>
<comment type="caution">
    <text evidence="4">The sequence shown here is derived from an EMBL/GenBank/DDBJ whole genome shotgun (WGS) entry which is preliminary data.</text>
</comment>
<dbReference type="EMBL" id="JBBPBN010000035">
    <property type="protein sequence ID" value="KAK9002588.1"/>
    <property type="molecule type" value="Genomic_DNA"/>
</dbReference>
<keyword evidence="2" id="KW-0812">Transmembrane</keyword>
<evidence type="ECO:0000256" key="1">
    <source>
        <dbReference type="SAM" id="MobiDB-lite"/>
    </source>
</evidence>
<feature type="chain" id="PRO_5046262860" description="Copper ion binding protein" evidence="3">
    <location>
        <begin position="18"/>
        <end position="127"/>
    </location>
</feature>
<dbReference type="PANTHER" id="PTHR33878:SF1">
    <property type="entry name" value="OS08G0559000 PROTEIN"/>
    <property type="match status" value="1"/>
</dbReference>
<organism evidence="4 5">
    <name type="scientific">Hibiscus sabdariffa</name>
    <name type="common">roselle</name>
    <dbReference type="NCBI Taxonomy" id="183260"/>
    <lineage>
        <taxon>Eukaryota</taxon>
        <taxon>Viridiplantae</taxon>
        <taxon>Streptophyta</taxon>
        <taxon>Embryophyta</taxon>
        <taxon>Tracheophyta</taxon>
        <taxon>Spermatophyta</taxon>
        <taxon>Magnoliopsida</taxon>
        <taxon>eudicotyledons</taxon>
        <taxon>Gunneridae</taxon>
        <taxon>Pentapetalae</taxon>
        <taxon>rosids</taxon>
        <taxon>malvids</taxon>
        <taxon>Malvales</taxon>
        <taxon>Malvaceae</taxon>
        <taxon>Malvoideae</taxon>
        <taxon>Hibiscus</taxon>
    </lineage>
</organism>
<evidence type="ECO:0000256" key="3">
    <source>
        <dbReference type="SAM" id="SignalP"/>
    </source>
</evidence>
<feature type="transmembrane region" description="Helical" evidence="2">
    <location>
        <begin position="96"/>
        <end position="116"/>
    </location>
</feature>
<evidence type="ECO:0000313" key="5">
    <source>
        <dbReference type="Proteomes" id="UP001396334"/>
    </source>
</evidence>